<feature type="domain" description="Glyoxalase-like" evidence="1">
    <location>
        <begin position="7"/>
        <end position="115"/>
    </location>
</feature>
<dbReference type="Gene3D" id="3.10.180.10">
    <property type="entry name" value="2,3-Dihydroxybiphenyl 1,2-Dioxygenase, domain 1"/>
    <property type="match status" value="1"/>
</dbReference>
<reference evidence="3" key="1">
    <citation type="journal article" date="2019" name="Int. J. Syst. Evol. Microbiol.">
        <title>The Global Catalogue of Microorganisms (GCM) 10K type strain sequencing project: providing services to taxonomists for standard genome sequencing and annotation.</title>
        <authorList>
            <consortium name="The Broad Institute Genomics Platform"/>
            <consortium name="The Broad Institute Genome Sequencing Center for Infectious Disease"/>
            <person name="Wu L."/>
            <person name="Ma J."/>
        </authorList>
    </citation>
    <scope>NUCLEOTIDE SEQUENCE [LARGE SCALE GENOMIC DNA]</scope>
    <source>
        <strain evidence="3">JCM 17986</strain>
    </source>
</reference>
<dbReference type="InterPro" id="IPR029068">
    <property type="entry name" value="Glyas_Bleomycin-R_OHBP_Dase"/>
</dbReference>
<protein>
    <submittedName>
        <fullName evidence="2">VOC family protein</fullName>
    </submittedName>
</protein>
<dbReference type="CDD" id="cd06587">
    <property type="entry name" value="VOC"/>
    <property type="match status" value="1"/>
</dbReference>
<organism evidence="2 3">
    <name type="scientific">Yinghuangia aomiensis</name>
    <dbReference type="NCBI Taxonomy" id="676205"/>
    <lineage>
        <taxon>Bacteria</taxon>
        <taxon>Bacillati</taxon>
        <taxon>Actinomycetota</taxon>
        <taxon>Actinomycetes</taxon>
        <taxon>Kitasatosporales</taxon>
        <taxon>Streptomycetaceae</taxon>
        <taxon>Yinghuangia</taxon>
    </lineage>
</organism>
<evidence type="ECO:0000259" key="1">
    <source>
        <dbReference type="Pfam" id="PF18029"/>
    </source>
</evidence>
<keyword evidence="3" id="KW-1185">Reference proteome</keyword>
<evidence type="ECO:0000313" key="3">
    <source>
        <dbReference type="Proteomes" id="UP001500466"/>
    </source>
</evidence>
<dbReference type="EMBL" id="BAABHS010000043">
    <property type="protein sequence ID" value="GAA4991414.1"/>
    <property type="molecule type" value="Genomic_DNA"/>
</dbReference>
<sequence length="133" mass="14548">MSSSVRHVTIDCREPYTLALFWAEALGGKLGEGDEPGDDEVLVENPVVGLLFERVPEPKEIKNRVHLDLQPRDRSRDAEVERLTALGATVVDDRRTPDGRGWAVMADPEGNEFCVERSAAELAATEGSTESAT</sequence>
<comment type="caution">
    <text evidence="2">The sequence shown here is derived from an EMBL/GenBank/DDBJ whole genome shotgun (WGS) entry which is preliminary data.</text>
</comment>
<evidence type="ECO:0000313" key="2">
    <source>
        <dbReference type="EMBL" id="GAA4991414.1"/>
    </source>
</evidence>
<dbReference type="SUPFAM" id="SSF54593">
    <property type="entry name" value="Glyoxalase/Bleomycin resistance protein/Dihydroxybiphenyl dioxygenase"/>
    <property type="match status" value="1"/>
</dbReference>
<dbReference type="PANTHER" id="PTHR35908">
    <property type="entry name" value="HYPOTHETICAL FUSION PROTEIN"/>
    <property type="match status" value="1"/>
</dbReference>
<accession>A0ABP9IAI5</accession>
<dbReference type="InterPro" id="IPR041581">
    <property type="entry name" value="Glyoxalase_6"/>
</dbReference>
<dbReference type="Pfam" id="PF18029">
    <property type="entry name" value="Glyoxalase_6"/>
    <property type="match status" value="1"/>
</dbReference>
<proteinExistence type="predicted"/>
<name>A0ABP9IAI5_9ACTN</name>
<gene>
    <name evidence="2" type="ORF">GCM10023205_74330</name>
</gene>
<dbReference type="Proteomes" id="UP001500466">
    <property type="component" value="Unassembled WGS sequence"/>
</dbReference>
<dbReference type="PANTHER" id="PTHR35908:SF1">
    <property type="entry name" value="CONSERVED PROTEIN"/>
    <property type="match status" value="1"/>
</dbReference>
<dbReference type="RefSeq" id="WP_345680252.1">
    <property type="nucleotide sequence ID" value="NZ_BAABHS010000043.1"/>
</dbReference>